<keyword evidence="1" id="KW-0805">Transcription regulation</keyword>
<dbReference type="Gene3D" id="1.10.357.10">
    <property type="entry name" value="Tetracycline Repressor, domain 2"/>
    <property type="match status" value="1"/>
</dbReference>
<feature type="DNA-binding region" description="H-T-H motif" evidence="4">
    <location>
        <begin position="43"/>
        <end position="62"/>
    </location>
</feature>
<protein>
    <submittedName>
        <fullName evidence="6">TetR/AcrR family transcriptional regulator</fullName>
    </submittedName>
</protein>
<dbReference type="RefSeq" id="WP_275684136.1">
    <property type="nucleotide sequence ID" value="NZ_JAJLJH010000007.1"/>
</dbReference>
<dbReference type="PANTHER" id="PTHR30055">
    <property type="entry name" value="HTH-TYPE TRANSCRIPTIONAL REGULATOR RUTR"/>
    <property type="match status" value="1"/>
</dbReference>
<dbReference type="SUPFAM" id="SSF48498">
    <property type="entry name" value="Tetracyclin repressor-like, C-terminal domain"/>
    <property type="match status" value="1"/>
</dbReference>
<evidence type="ECO:0000256" key="2">
    <source>
        <dbReference type="ARBA" id="ARBA00023125"/>
    </source>
</evidence>
<dbReference type="SUPFAM" id="SSF46689">
    <property type="entry name" value="Homeodomain-like"/>
    <property type="match status" value="1"/>
</dbReference>
<keyword evidence="2 4" id="KW-0238">DNA-binding</keyword>
<dbReference type="InterPro" id="IPR050109">
    <property type="entry name" value="HTH-type_TetR-like_transc_reg"/>
</dbReference>
<evidence type="ECO:0000313" key="7">
    <source>
        <dbReference type="Proteomes" id="UP001139353"/>
    </source>
</evidence>
<evidence type="ECO:0000313" key="6">
    <source>
        <dbReference type="EMBL" id="MCK9688091.1"/>
    </source>
</evidence>
<proteinExistence type="predicted"/>
<evidence type="ECO:0000256" key="4">
    <source>
        <dbReference type="PROSITE-ProRule" id="PRU00335"/>
    </source>
</evidence>
<accession>A0A9X1YLD1</accession>
<dbReference type="GO" id="GO:0003700">
    <property type="term" value="F:DNA-binding transcription factor activity"/>
    <property type="evidence" value="ECO:0007669"/>
    <property type="project" value="TreeGrafter"/>
</dbReference>
<dbReference type="InterPro" id="IPR009057">
    <property type="entry name" value="Homeodomain-like_sf"/>
</dbReference>
<name>A0A9X1YLD1_9BURK</name>
<evidence type="ECO:0000256" key="1">
    <source>
        <dbReference type="ARBA" id="ARBA00023015"/>
    </source>
</evidence>
<dbReference type="InterPro" id="IPR025996">
    <property type="entry name" value="MT1864/Rv1816-like_C"/>
</dbReference>
<dbReference type="EMBL" id="JAJLJH010000007">
    <property type="protein sequence ID" value="MCK9688091.1"/>
    <property type="molecule type" value="Genomic_DNA"/>
</dbReference>
<dbReference type="InterPro" id="IPR036271">
    <property type="entry name" value="Tet_transcr_reg_TetR-rel_C_sf"/>
</dbReference>
<reference evidence="6" key="1">
    <citation type="submission" date="2021-11" db="EMBL/GenBank/DDBJ databases">
        <title>BS-T2-15 a new species belonging to the Comamonadaceae family isolated from the soil of a French oak forest.</title>
        <authorList>
            <person name="Mieszkin S."/>
            <person name="Alain K."/>
        </authorList>
    </citation>
    <scope>NUCLEOTIDE SEQUENCE</scope>
    <source>
        <strain evidence="6">BS-T2-15</strain>
    </source>
</reference>
<dbReference type="Proteomes" id="UP001139353">
    <property type="component" value="Unassembled WGS sequence"/>
</dbReference>
<keyword evidence="7" id="KW-1185">Reference proteome</keyword>
<keyword evidence="3" id="KW-0804">Transcription</keyword>
<dbReference type="PRINTS" id="PR00455">
    <property type="entry name" value="HTHTETR"/>
</dbReference>
<dbReference type="Pfam" id="PF00440">
    <property type="entry name" value="TetR_N"/>
    <property type="match status" value="1"/>
</dbReference>
<evidence type="ECO:0000259" key="5">
    <source>
        <dbReference type="PROSITE" id="PS50977"/>
    </source>
</evidence>
<gene>
    <name evidence="6" type="ORF">LPC04_20495</name>
</gene>
<sequence length="220" mass="23471">MPAIAKPRSRKPEPKPYHHGDLRASLLAAAARWLDEQGAETLTLRELARAADVSHAAPYHHFANRDELMAGVAELAFDRLGDALAAAGGGRDAARALLDIGEAYVREALAHPAQFRLMFGPMLARKAAHPGLQRAAERAFTVLLDAATRHAPERGLELALAGWSLSHGAANLAIDGAFGGLPVPAADARRLARLDAGALVRRMVAGLLQLPDPPAPRRRR</sequence>
<dbReference type="GO" id="GO:0000976">
    <property type="term" value="F:transcription cis-regulatory region binding"/>
    <property type="evidence" value="ECO:0007669"/>
    <property type="project" value="TreeGrafter"/>
</dbReference>
<comment type="caution">
    <text evidence="6">The sequence shown here is derived from an EMBL/GenBank/DDBJ whole genome shotgun (WGS) entry which is preliminary data.</text>
</comment>
<dbReference type="PANTHER" id="PTHR30055:SF220">
    <property type="entry name" value="TETR-FAMILY REGULATORY PROTEIN"/>
    <property type="match status" value="1"/>
</dbReference>
<dbReference type="AlphaFoldDB" id="A0A9X1YLD1"/>
<organism evidence="6 7">
    <name type="scientific">Scleromatobacter humisilvae</name>
    <dbReference type="NCBI Taxonomy" id="2897159"/>
    <lineage>
        <taxon>Bacteria</taxon>
        <taxon>Pseudomonadati</taxon>
        <taxon>Pseudomonadota</taxon>
        <taxon>Betaproteobacteria</taxon>
        <taxon>Burkholderiales</taxon>
        <taxon>Sphaerotilaceae</taxon>
        <taxon>Scleromatobacter</taxon>
    </lineage>
</organism>
<evidence type="ECO:0000256" key="3">
    <source>
        <dbReference type="ARBA" id="ARBA00023163"/>
    </source>
</evidence>
<dbReference type="Pfam" id="PF13305">
    <property type="entry name" value="TetR_C_33"/>
    <property type="match status" value="1"/>
</dbReference>
<dbReference type="PROSITE" id="PS50977">
    <property type="entry name" value="HTH_TETR_2"/>
    <property type="match status" value="1"/>
</dbReference>
<feature type="domain" description="HTH tetR-type" evidence="5">
    <location>
        <begin position="20"/>
        <end position="80"/>
    </location>
</feature>
<dbReference type="InterPro" id="IPR001647">
    <property type="entry name" value="HTH_TetR"/>
</dbReference>